<dbReference type="Gramene" id="TVU24815">
    <property type="protein sequence ID" value="TVU24815"/>
    <property type="gene ID" value="EJB05_27275"/>
</dbReference>
<evidence type="ECO:0000313" key="2">
    <source>
        <dbReference type="Proteomes" id="UP000324897"/>
    </source>
</evidence>
<organism evidence="1 2">
    <name type="scientific">Eragrostis curvula</name>
    <name type="common">weeping love grass</name>
    <dbReference type="NCBI Taxonomy" id="38414"/>
    <lineage>
        <taxon>Eukaryota</taxon>
        <taxon>Viridiplantae</taxon>
        <taxon>Streptophyta</taxon>
        <taxon>Embryophyta</taxon>
        <taxon>Tracheophyta</taxon>
        <taxon>Spermatophyta</taxon>
        <taxon>Magnoliopsida</taxon>
        <taxon>Liliopsida</taxon>
        <taxon>Poales</taxon>
        <taxon>Poaceae</taxon>
        <taxon>PACMAD clade</taxon>
        <taxon>Chloridoideae</taxon>
        <taxon>Eragrostideae</taxon>
        <taxon>Eragrostidinae</taxon>
        <taxon>Eragrostis</taxon>
    </lineage>
</organism>
<protein>
    <submittedName>
        <fullName evidence="1">Uncharacterized protein</fullName>
    </submittedName>
</protein>
<proteinExistence type="predicted"/>
<keyword evidence="2" id="KW-1185">Reference proteome</keyword>
<reference evidence="1 2" key="1">
    <citation type="journal article" date="2019" name="Sci. Rep.">
        <title>A high-quality genome of Eragrostis curvula grass provides insights into Poaceae evolution and supports new strategies to enhance forage quality.</title>
        <authorList>
            <person name="Carballo J."/>
            <person name="Santos B.A.C.M."/>
            <person name="Zappacosta D."/>
            <person name="Garbus I."/>
            <person name="Selva J.P."/>
            <person name="Gallo C.A."/>
            <person name="Diaz A."/>
            <person name="Albertini E."/>
            <person name="Caccamo M."/>
            <person name="Echenique V."/>
        </authorList>
    </citation>
    <scope>NUCLEOTIDE SEQUENCE [LARGE SCALE GENOMIC DNA]</scope>
    <source>
        <strain evidence="2">cv. Victoria</strain>
        <tissue evidence="1">Leaf</tissue>
    </source>
</reference>
<gene>
    <name evidence="1" type="ORF">EJB05_27275</name>
</gene>
<evidence type="ECO:0000313" key="1">
    <source>
        <dbReference type="EMBL" id="TVU24815.1"/>
    </source>
</evidence>
<dbReference type="AlphaFoldDB" id="A0A5J9UMZ3"/>
<name>A0A5J9UMZ3_9POAL</name>
<sequence>MTTAPVLDLSSASDVLPAFMEWGRKGYFQTQVIEGYSSQGARGVYCFRGTGSRETLTGMLAGWEAL</sequence>
<comment type="caution">
    <text evidence="1">The sequence shown here is derived from an EMBL/GenBank/DDBJ whole genome shotgun (WGS) entry which is preliminary data.</text>
</comment>
<dbReference type="EMBL" id="RWGY01000013">
    <property type="protein sequence ID" value="TVU24815.1"/>
    <property type="molecule type" value="Genomic_DNA"/>
</dbReference>
<dbReference type="Proteomes" id="UP000324897">
    <property type="component" value="Chromosome 2"/>
</dbReference>
<accession>A0A5J9UMZ3</accession>